<reference evidence="2 3" key="1">
    <citation type="journal article" date="2011" name="Stand. Genomic Sci.">
        <title>Non-contiguous finished genome sequence of Bacteroides coprosuis type strain (PC139).</title>
        <authorList>
            <person name="Land M."/>
            <person name="Held B."/>
            <person name="Gronow S."/>
            <person name="Abt B."/>
            <person name="Lucas S."/>
            <person name="Del Rio T.G."/>
            <person name="Nolan M."/>
            <person name="Tice H."/>
            <person name="Cheng J.F."/>
            <person name="Pitluck S."/>
            <person name="Liolios K."/>
            <person name="Pagani I."/>
            <person name="Ivanova N."/>
            <person name="Mavromatis K."/>
            <person name="Mikhailova N."/>
            <person name="Pati A."/>
            <person name="Tapia R."/>
            <person name="Han C."/>
            <person name="Goodwin L."/>
            <person name="Chen A."/>
            <person name="Palaniappan K."/>
            <person name="Hauser L."/>
            <person name="Brambilla E.M."/>
            <person name="Rohde M."/>
            <person name="Goker M."/>
            <person name="Detter J.C."/>
            <person name="Woyke T."/>
            <person name="Bristow J."/>
            <person name="Eisen J.A."/>
            <person name="Markowitz V."/>
            <person name="Hugenholtz P."/>
            <person name="Kyrpides N.C."/>
            <person name="Klenk H.P."/>
            <person name="Lapidus A."/>
        </authorList>
    </citation>
    <scope>NUCLEOTIDE SEQUENCE</scope>
    <source>
        <strain evidence="2 3">DSM 18011</strain>
    </source>
</reference>
<dbReference type="HOGENOM" id="CLU_786780_0_0_10"/>
<keyword evidence="1" id="KW-0732">Signal</keyword>
<dbReference type="eggNOG" id="ENOG5030PS6">
    <property type="taxonomic scope" value="Bacteria"/>
</dbReference>
<dbReference type="Proteomes" id="UP000018439">
    <property type="component" value="Chromosome"/>
</dbReference>
<dbReference type="EMBL" id="CM001167">
    <property type="protein sequence ID" value="EGJ71983.1"/>
    <property type="molecule type" value="Genomic_DNA"/>
</dbReference>
<dbReference type="AlphaFoldDB" id="F3ZRP4"/>
<dbReference type="OrthoDB" id="1003846at2"/>
<evidence type="ECO:0000313" key="3">
    <source>
        <dbReference type="Proteomes" id="UP000018439"/>
    </source>
</evidence>
<dbReference type="Gene3D" id="2.180.10.10">
    <property type="entry name" value="RHS repeat-associated core"/>
    <property type="match status" value="1"/>
</dbReference>
<accession>F3ZRP4</accession>
<protein>
    <submittedName>
        <fullName evidence="2">Uncharacterized protein</fullName>
    </submittedName>
</protein>
<feature type="chain" id="PRO_5003305441" evidence="1">
    <location>
        <begin position="22"/>
        <end position="352"/>
    </location>
</feature>
<gene>
    <name evidence="2" type="ORF">Bcop_1794</name>
</gene>
<dbReference type="PROSITE" id="PS51257">
    <property type="entry name" value="PROKAR_LIPOPROTEIN"/>
    <property type="match status" value="1"/>
</dbReference>
<evidence type="ECO:0000313" key="2">
    <source>
        <dbReference type="EMBL" id="EGJ71983.1"/>
    </source>
</evidence>
<keyword evidence="3" id="KW-1185">Reference proteome</keyword>
<proteinExistence type="predicted"/>
<evidence type="ECO:0000256" key="1">
    <source>
        <dbReference type="SAM" id="SignalP"/>
    </source>
</evidence>
<dbReference type="STRING" id="679937.Bcop_1794"/>
<sequence>MKKILYLLVLCVVAISCSSDKIDVPELPIDDLVLPESSEKDPLFPGQILKIKGKGFKQYSEIWMSCQTQSDGLITLPAQIIEVTDGFLRCVAPQVYGKVSVFLKQDNHDFFIGGLYFEEKDESGKVIKKCIFYDNDEVAPKQYNFEFVHQDKQLLSIVQKHQGKSLTTKFFYDSKGKLDKFEEYSEETKELTVTFEYKNATQVTAKYVYEEGSSRSIDLTLDDRGNLIKKEDKANQIVAEYTYDKKKNISDYMKTYGSTESSITKYRYTYDDKKSFLTNLGAPSWFFVFNDDDLFSFSVGANNRLTSTEDGKLDDRFKYEYDKDEFPKSLYLLEENDITKVSEETKIADFFY</sequence>
<name>F3ZRP4_9BACE</name>
<organism evidence="2 3">
    <name type="scientific">Bacteroides coprosuis DSM 18011</name>
    <dbReference type="NCBI Taxonomy" id="679937"/>
    <lineage>
        <taxon>Bacteria</taxon>
        <taxon>Pseudomonadati</taxon>
        <taxon>Bacteroidota</taxon>
        <taxon>Bacteroidia</taxon>
        <taxon>Bacteroidales</taxon>
        <taxon>Bacteroidaceae</taxon>
        <taxon>Bacteroides</taxon>
    </lineage>
</organism>
<dbReference type="Gene3D" id="2.60.40.3920">
    <property type="match status" value="1"/>
</dbReference>
<feature type="signal peptide" evidence="1">
    <location>
        <begin position="1"/>
        <end position="21"/>
    </location>
</feature>